<name>A0ACD5WSN7_AVESA</name>
<keyword evidence="2" id="KW-1185">Reference proteome</keyword>
<evidence type="ECO:0000313" key="2">
    <source>
        <dbReference type="Proteomes" id="UP001732700"/>
    </source>
</evidence>
<reference evidence="1" key="1">
    <citation type="submission" date="2021-05" db="EMBL/GenBank/DDBJ databases">
        <authorList>
            <person name="Scholz U."/>
            <person name="Mascher M."/>
            <person name="Fiebig A."/>
        </authorList>
    </citation>
    <scope>NUCLEOTIDE SEQUENCE [LARGE SCALE GENOMIC DNA]</scope>
</reference>
<accession>A0ACD5WSN7</accession>
<reference evidence="1" key="2">
    <citation type="submission" date="2025-09" db="UniProtKB">
        <authorList>
            <consortium name="EnsemblPlants"/>
        </authorList>
    </citation>
    <scope>IDENTIFICATION</scope>
</reference>
<organism evidence="1 2">
    <name type="scientific">Avena sativa</name>
    <name type="common">Oat</name>
    <dbReference type="NCBI Taxonomy" id="4498"/>
    <lineage>
        <taxon>Eukaryota</taxon>
        <taxon>Viridiplantae</taxon>
        <taxon>Streptophyta</taxon>
        <taxon>Embryophyta</taxon>
        <taxon>Tracheophyta</taxon>
        <taxon>Spermatophyta</taxon>
        <taxon>Magnoliopsida</taxon>
        <taxon>Liliopsida</taxon>
        <taxon>Poales</taxon>
        <taxon>Poaceae</taxon>
        <taxon>BOP clade</taxon>
        <taxon>Pooideae</taxon>
        <taxon>Poodae</taxon>
        <taxon>Poeae</taxon>
        <taxon>Poeae Chloroplast Group 1 (Aveneae type)</taxon>
        <taxon>Aveninae</taxon>
        <taxon>Avena</taxon>
    </lineage>
</organism>
<proteinExistence type="predicted"/>
<sequence length="325" mass="34498">MCGGAILAELIPPTARGASKQVAAGRVLAAASPKSKKGVRNKRGQYGRVAEVDDFEAAFEDFHDDFDLQAEEEDDDGDVVFASKTAFSPADDDGRAARSGSKKNRVRRLHGIRQRPWGKWAAEIRDPYKGTRVWLGTFDTPNDAARAYDVAARRLRGSKANLNFPAAAGARPRPASRRTAPKPRSLPAQTTACSATPAAHAPTKQAALVVNPELMESFDMDALFDLTASVTTLPPVTGISFADSAAKKPSVDQDSSEGSGGGVALGFADDQGFDPFMMFQLPCSDTYESTDSFFAGDANIQDGTGGMGGASLWSFDDFAMDGAIF</sequence>
<protein>
    <submittedName>
        <fullName evidence="1">Uncharacterized protein</fullName>
    </submittedName>
</protein>
<dbReference type="EnsemblPlants" id="AVESA.00010b.r2.4CG1278900.1">
    <property type="protein sequence ID" value="AVESA.00010b.r2.4CG1278900.1.CDS"/>
    <property type="gene ID" value="AVESA.00010b.r2.4CG1278900"/>
</dbReference>
<evidence type="ECO:0000313" key="1">
    <source>
        <dbReference type="EnsemblPlants" id="AVESA.00010b.r2.4CG1278900.1.CDS"/>
    </source>
</evidence>
<dbReference type="Proteomes" id="UP001732700">
    <property type="component" value="Chromosome 4C"/>
</dbReference>